<comment type="caution">
    <text evidence="6">The sequence shown here is derived from an EMBL/GenBank/DDBJ whole genome shotgun (WGS) entry which is preliminary data.</text>
</comment>
<dbReference type="Proteomes" id="UP001257739">
    <property type="component" value="Unassembled WGS sequence"/>
</dbReference>
<dbReference type="Gene3D" id="2.130.10.130">
    <property type="entry name" value="Integrin alpha, N-terminal"/>
    <property type="match status" value="4"/>
</dbReference>
<evidence type="ECO:0000313" key="7">
    <source>
        <dbReference type="Proteomes" id="UP001257739"/>
    </source>
</evidence>
<evidence type="ECO:0000256" key="1">
    <source>
        <dbReference type="ARBA" id="ARBA00022729"/>
    </source>
</evidence>
<evidence type="ECO:0000256" key="4">
    <source>
        <dbReference type="ARBA" id="ARBA00023180"/>
    </source>
</evidence>
<evidence type="ECO:0000256" key="2">
    <source>
        <dbReference type="ARBA" id="ARBA00022737"/>
    </source>
</evidence>
<dbReference type="PANTHER" id="PTHR23221:SF7">
    <property type="entry name" value="PHOSPHATIDYLINOSITOL-GLYCAN-SPECIFIC PHOSPHOLIPASE D"/>
    <property type="match status" value="1"/>
</dbReference>
<dbReference type="InterPro" id="IPR013519">
    <property type="entry name" value="Int_alpha_beta-p"/>
</dbReference>
<dbReference type="PANTHER" id="PTHR23221">
    <property type="entry name" value="GLYCOSYLPHOSPHATIDYLINOSITOL PHOSPHOLIPASE D"/>
    <property type="match status" value="1"/>
</dbReference>
<dbReference type="EMBL" id="JAVDWH010000001">
    <property type="protein sequence ID" value="MDR7086701.1"/>
    <property type="molecule type" value="Genomic_DNA"/>
</dbReference>
<dbReference type="SMART" id="SM00191">
    <property type="entry name" value="Int_alpha"/>
    <property type="match status" value="7"/>
</dbReference>
<keyword evidence="4" id="KW-0325">Glycoprotein</keyword>
<evidence type="ECO:0000256" key="3">
    <source>
        <dbReference type="ARBA" id="ARBA00022801"/>
    </source>
</evidence>
<feature type="signal peptide" evidence="5">
    <location>
        <begin position="1"/>
        <end position="21"/>
    </location>
</feature>
<name>A0ABU1UNE7_9ACTN</name>
<protein>
    <recommendedName>
        <fullName evidence="8">FG-GAP repeat-containing protein</fullName>
    </recommendedName>
</protein>
<accession>A0ABU1UNE7</accession>
<dbReference type="InterPro" id="IPR013517">
    <property type="entry name" value="FG-GAP"/>
</dbReference>
<evidence type="ECO:0000313" key="6">
    <source>
        <dbReference type="EMBL" id="MDR7086701.1"/>
    </source>
</evidence>
<keyword evidence="1 5" id="KW-0732">Signal</keyword>
<sequence length="507" mass="50430">MILTITLVTAMLGAFMSPAQAGDANNNGRDELAVGSPREDVSDLEDAGAMWIFDGSTNGPANGTLINEGTSGAAGTLEAGDGFANRLVWGDFNGDSRDDLAVGVSDQDVSDVEDAGAVTVFLGSNDGVTTTDSKQWTLTTADVVGSTGEDDSWGETIATGDFNGDTYDDLAVGAPSRDAGAVPGGGMVTVLYGSSTGLKGLGSTEWSEDTTGVAGSADDFERFGSALAAGDFNNDGRDDLAIGVRENIGSEGSVGAVTVLKGSATGIIATGSKQWNQDTSGVPGAGETGDNWGTDVLATGDFDGNGRDDLAIGAPSENIGSIESAGAVTLLKGSSSGLTATGSKVWHEDTSGVAGAAEEQDNFGSALAAGDFDDNGRDDLAIGVAGESIGASDFAGAVVVMKGSSSSGLTTSGSKQWHANTSGVPGATGYRDYFGYSLATGDFNSGDRDDLAIGVPGDGPGAAHAGSVVVLRGSSTGLGTTSALEIYQGFNAPGVGEISDEFGTALN</sequence>
<keyword evidence="7" id="KW-1185">Reference proteome</keyword>
<dbReference type="SUPFAM" id="SSF69318">
    <property type="entry name" value="Integrin alpha N-terminal domain"/>
    <property type="match status" value="2"/>
</dbReference>
<dbReference type="Pfam" id="PF01839">
    <property type="entry name" value="FG-GAP"/>
    <property type="match status" value="6"/>
</dbReference>
<evidence type="ECO:0000256" key="5">
    <source>
        <dbReference type="SAM" id="SignalP"/>
    </source>
</evidence>
<keyword evidence="3" id="KW-0378">Hydrolase</keyword>
<evidence type="ECO:0008006" key="8">
    <source>
        <dbReference type="Google" id="ProtNLM"/>
    </source>
</evidence>
<feature type="chain" id="PRO_5045331339" description="FG-GAP repeat-containing protein" evidence="5">
    <location>
        <begin position="22"/>
        <end position="507"/>
    </location>
</feature>
<proteinExistence type="predicted"/>
<organism evidence="6 7">
    <name type="scientific">Aeromicrobium panaciterrae</name>
    <dbReference type="NCBI Taxonomy" id="363861"/>
    <lineage>
        <taxon>Bacteria</taxon>
        <taxon>Bacillati</taxon>
        <taxon>Actinomycetota</taxon>
        <taxon>Actinomycetes</taxon>
        <taxon>Propionibacteriales</taxon>
        <taxon>Nocardioidaceae</taxon>
        <taxon>Aeromicrobium</taxon>
    </lineage>
</organism>
<dbReference type="RefSeq" id="WP_309969052.1">
    <property type="nucleotide sequence ID" value="NZ_JAVDWH010000001.1"/>
</dbReference>
<dbReference type="PROSITE" id="PS51470">
    <property type="entry name" value="FG_GAP"/>
    <property type="match status" value="2"/>
</dbReference>
<keyword evidence="2" id="KW-0677">Repeat</keyword>
<dbReference type="InterPro" id="IPR028994">
    <property type="entry name" value="Integrin_alpha_N"/>
</dbReference>
<gene>
    <name evidence="6" type="ORF">J2X11_001540</name>
</gene>
<reference evidence="6 7" key="1">
    <citation type="submission" date="2023-07" db="EMBL/GenBank/DDBJ databases">
        <title>Sorghum-associated microbial communities from plants grown in Nebraska, USA.</title>
        <authorList>
            <person name="Schachtman D."/>
        </authorList>
    </citation>
    <scope>NUCLEOTIDE SEQUENCE [LARGE SCALE GENOMIC DNA]</scope>
    <source>
        <strain evidence="6 7">BE248</strain>
    </source>
</reference>